<feature type="transmembrane region" description="Helical" evidence="6">
    <location>
        <begin position="180"/>
        <end position="197"/>
    </location>
</feature>
<evidence type="ECO:0000256" key="6">
    <source>
        <dbReference type="SAM" id="Phobius"/>
    </source>
</evidence>
<dbReference type="AlphaFoldDB" id="A0A0F5H0S6"/>
<accession>A0A0F5H0S6</accession>
<protein>
    <submittedName>
        <fullName evidence="7">Amino acid permease</fullName>
    </submittedName>
</protein>
<keyword evidence="2" id="KW-1003">Cell membrane</keyword>
<evidence type="ECO:0000313" key="7">
    <source>
        <dbReference type="EMBL" id="KKB26879.1"/>
    </source>
</evidence>
<dbReference type="Pfam" id="PF13520">
    <property type="entry name" value="AA_permease_2"/>
    <property type="match status" value="1"/>
</dbReference>
<name>A0A0F5H0S6_9BACT</name>
<reference evidence="7 8" key="1">
    <citation type="submission" date="2015-03" db="EMBL/GenBank/DDBJ databases">
        <title>Genome sequence of Mycoplasma meleagridis strain ATCC 25294.</title>
        <authorList>
            <person name="Yacoub E."/>
            <person name="Blanchard A."/>
            <person name="Sirand-Pugnet P."/>
            <person name="Mardassi B.B.A."/>
        </authorList>
    </citation>
    <scope>NUCLEOTIDE SEQUENCE [LARGE SCALE GENOMIC DNA]</scope>
    <source>
        <strain evidence="7 8">ATCC 25294</strain>
    </source>
</reference>
<dbReference type="PATRIC" id="fig|1264554.4.peg.401"/>
<feature type="transmembrane region" description="Helical" evidence="6">
    <location>
        <begin position="228"/>
        <end position="248"/>
    </location>
</feature>
<feature type="transmembrane region" description="Helical" evidence="6">
    <location>
        <begin position="318"/>
        <end position="338"/>
    </location>
</feature>
<comment type="subcellular location">
    <subcellularLocation>
        <location evidence="1">Cell membrane</location>
        <topology evidence="1">Multi-pass membrane protein</topology>
    </subcellularLocation>
</comment>
<feature type="transmembrane region" description="Helical" evidence="6">
    <location>
        <begin position="269"/>
        <end position="298"/>
    </location>
</feature>
<evidence type="ECO:0000256" key="2">
    <source>
        <dbReference type="ARBA" id="ARBA00022475"/>
    </source>
</evidence>
<keyword evidence="4 6" id="KW-1133">Transmembrane helix</keyword>
<feature type="transmembrane region" description="Helical" evidence="6">
    <location>
        <begin position="105"/>
        <end position="127"/>
    </location>
</feature>
<feature type="transmembrane region" description="Helical" evidence="6">
    <location>
        <begin position="372"/>
        <end position="399"/>
    </location>
</feature>
<keyword evidence="8" id="KW-1185">Reference proteome</keyword>
<evidence type="ECO:0000256" key="4">
    <source>
        <dbReference type="ARBA" id="ARBA00022989"/>
    </source>
</evidence>
<feature type="transmembrane region" description="Helical" evidence="6">
    <location>
        <begin position="147"/>
        <end position="168"/>
    </location>
</feature>
<proteinExistence type="predicted"/>
<dbReference type="InterPro" id="IPR002293">
    <property type="entry name" value="AA/rel_permease1"/>
</dbReference>
<feature type="transmembrane region" description="Helical" evidence="6">
    <location>
        <begin position="21"/>
        <end position="39"/>
    </location>
</feature>
<feature type="transmembrane region" description="Helical" evidence="6">
    <location>
        <begin position="528"/>
        <end position="551"/>
    </location>
</feature>
<feature type="transmembrane region" description="Helical" evidence="6">
    <location>
        <begin position="419"/>
        <end position="444"/>
    </location>
</feature>
<dbReference type="PANTHER" id="PTHR42770:SF7">
    <property type="entry name" value="MEMBRANE PROTEIN"/>
    <property type="match status" value="1"/>
</dbReference>
<dbReference type="InterPro" id="IPR050367">
    <property type="entry name" value="APC_superfamily"/>
</dbReference>
<sequence>MNNSQETKFVPEKPAAKKISFFSAMLIVLGSSIGAGIFFKSGSVLSNSQSSLVLAVFSWIIASFAVIAMGLSLIEIASVRNDNLSLISWTKIFNGKVIYNATKNFMVYVYLPLTYFFMPLYVILSLQDGIGSLIGQDAATFGTNVDWLIWTVISLVMSVYFLTIPALWSHVGNIQNKIITYVKFIPLVLVTILGYVLKGTGASDYAISATVQLDTAATIETGSTFSQIYGAGAGLGLFLAIAAIFFAYDGFYVAAGISSEMKEPKRTPLALFLGLGITTIIYLVIAISMSINGGSFYGMKDAMVTLFGGANNASAAKAAAIVFGVINLAIAIGVMGIINGFSMWAPRYVEDLIAQGELPYWEKYFKKLNPNFPIVGVIYSLVITIPTVIVFTLIGALAYTPSDDYSIYSLDAALSMSRLYHFADLMANWTALFTFAFIGCAVFGALKNKSSNKITINQSVPFFKFWAWAAVSLISISLLITVLVPFVDLILLAAFNQQAYATKLMNANSALTLESAKEQTHTFLTDQIVGRVMLVVVLILFIVLAFVPGIIQDLINKKKHGSIEKFEEYRESILATA</sequence>
<dbReference type="EMBL" id="JZXN01000015">
    <property type="protein sequence ID" value="KKB26879.1"/>
    <property type="molecule type" value="Genomic_DNA"/>
</dbReference>
<evidence type="ECO:0000256" key="1">
    <source>
        <dbReference type="ARBA" id="ARBA00004651"/>
    </source>
</evidence>
<dbReference type="OrthoDB" id="396925at2"/>
<dbReference type="GO" id="GO:0005886">
    <property type="term" value="C:plasma membrane"/>
    <property type="evidence" value="ECO:0007669"/>
    <property type="project" value="UniProtKB-SubCell"/>
</dbReference>
<feature type="transmembrane region" description="Helical" evidence="6">
    <location>
        <begin position="51"/>
        <end position="74"/>
    </location>
</feature>
<dbReference type="GO" id="GO:0022857">
    <property type="term" value="F:transmembrane transporter activity"/>
    <property type="evidence" value="ECO:0007669"/>
    <property type="project" value="InterPro"/>
</dbReference>
<keyword evidence="3 6" id="KW-0812">Transmembrane</keyword>
<dbReference type="PANTHER" id="PTHR42770">
    <property type="entry name" value="AMINO ACID TRANSPORTER-RELATED"/>
    <property type="match status" value="1"/>
</dbReference>
<comment type="caution">
    <text evidence="7">The sequence shown here is derived from an EMBL/GenBank/DDBJ whole genome shotgun (WGS) entry which is preliminary data.</text>
</comment>
<organism evidence="7 8">
    <name type="scientific">Mycoplasmopsis meleagridis ATCC 25294</name>
    <dbReference type="NCBI Taxonomy" id="1264554"/>
    <lineage>
        <taxon>Bacteria</taxon>
        <taxon>Bacillati</taxon>
        <taxon>Mycoplasmatota</taxon>
        <taxon>Mycoplasmoidales</taxon>
        <taxon>Metamycoplasmataceae</taxon>
        <taxon>Mycoplasmopsis</taxon>
    </lineage>
</organism>
<dbReference type="STRING" id="29561.MM26B8_03670"/>
<dbReference type="PIRSF" id="PIRSF006060">
    <property type="entry name" value="AA_transporter"/>
    <property type="match status" value="1"/>
</dbReference>
<dbReference type="Proteomes" id="UP000033750">
    <property type="component" value="Unassembled WGS sequence"/>
</dbReference>
<evidence type="ECO:0000256" key="5">
    <source>
        <dbReference type="ARBA" id="ARBA00023136"/>
    </source>
</evidence>
<evidence type="ECO:0000313" key="8">
    <source>
        <dbReference type="Proteomes" id="UP000033750"/>
    </source>
</evidence>
<dbReference type="Gene3D" id="1.20.1740.10">
    <property type="entry name" value="Amino acid/polyamine transporter I"/>
    <property type="match status" value="1"/>
</dbReference>
<evidence type="ECO:0000256" key="3">
    <source>
        <dbReference type="ARBA" id="ARBA00022692"/>
    </source>
</evidence>
<keyword evidence="5 6" id="KW-0472">Membrane</keyword>
<gene>
    <name evidence="7" type="ORF">MMELEA_04550</name>
</gene>
<dbReference type="RefSeq" id="WP_046096883.1">
    <property type="nucleotide sequence ID" value="NZ_JZXN01000015.1"/>
</dbReference>
<feature type="transmembrane region" description="Helical" evidence="6">
    <location>
        <begin position="465"/>
        <end position="495"/>
    </location>
</feature>